<organism evidence="5 6">
    <name type="scientific">Kocuria aegyptia</name>
    <dbReference type="NCBI Taxonomy" id="330943"/>
    <lineage>
        <taxon>Bacteria</taxon>
        <taxon>Bacillati</taxon>
        <taxon>Actinomycetota</taxon>
        <taxon>Actinomycetes</taxon>
        <taxon>Micrococcales</taxon>
        <taxon>Micrococcaceae</taxon>
        <taxon>Kocuria</taxon>
    </lineage>
</organism>
<sequence>MSSQQHPLSRRTVLGGLAAVGAVPLLTPVTAASAAGARAPLRSDARTKVVLLGTSGGPGWGATEPPRMGIASALVVGDRYYLIDTGEGVGFRLMDAKLGNWESRAALSDLRAIFLTHLHSDHISDLSNILSLGAYNGLVAADRPVPVWGPGNRGVLPPKTGTHPMPPITAPENPTPGTQEMVDLLVRAFATDFNDRSIDGGMPAPQDMFAGYDIPLPERLVDDPNGDPHPRMKPVVFYEDDRVKVSATLVQHAPVFPSFAFRFDTEDGSVVFSGDTGPSHNLVRMARGADVLVHEVIATEWAAQRYPEPRSAEDEAAYRHLIKSHTPVEEVGAIAEKAGVPTLVLNHFVPGSWPLEKWQAAQQGYSGRLIVGADLDEIEL</sequence>
<feature type="signal peptide" evidence="3">
    <location>
        <begin position="1"/>
        <end position="34"/>
    </location>
</feature>
<dbReference type="Gene3D" id="3.60.15.10">
    <property type="entry name" value="Ribonuclease Z/Hydroxyacylglutathione hydrolase-like"/>
    <property type="match status" value="1"/>
</dbReference>
<dbReference type="EMBL" id="BAAAOA010000014">
    <property type="protein sequence ID" value="GAA1753951.1"/>
    <property type="molecule type" value="Genomic_DNA"/>
</dbReference>
<dbReference type="InterPro" id="IPR001279">
    <property type="entry name" value="Metallo-B-lactamas"/>
</dbReference>
<dbReference type="PANTHER" id="PTHR46018:SF2">
    <property type="entry name" value="ZINC PHOSPHODIESTERASE ELAC PROTEIN 1"/>
    <property type="match status" value="1"/>
</dbReference>
<dbReference type="Pfam" id="PF00753">
    <property type="entry name" value="Lactamase_B"/>
    <property type="match status" value="1"/>
</dbReference>
<reference evidence="6" key="1">
    <citation type="journal article" date="2019" name="Int. J. Syst. Evol. Microbiol.">
        <title>The Global Catalogue of Microorganisms (GCM) 10K type strain sequencing project: providing services to taxonomists for standard genome sequencing and annotation.</title>
        <authorList>
            <consortium name="The Broad Institute Genomics Platform"/>
            <consortium name="The Broad Institute Genome Sequencing Center for Infectious Disease"/>
            <person name="Wu L."/>
            <person name="Ma J."/>
        </authorList>
    </citation>
    <scope>NUCLEOTIDE SEQUENCE [LARGE SCALE GENOMIC DNA]</scope>
    <source>
        <strain evidence="6">JCM 14735</strain>
    </source>
</reference>
<keyword evidence="1" id="KW-0540">Nuclease</keyword>
<dbReference type="PANTHER" id="PTHR46018">
    <property type="entry name" value="ZINC PHOSPHODIESTERASE ELAC PROTEIN 1"/>
    <property type="match status" value="1"/>
</dbReference>
<protein>
    <submittedName>
        <fullName evidence="5">MBL fold metallo-hydrolase</fullName>
    </submittedName>
</protein>
<keyword evidence="1" id="KW-0255">Endonuclease</keyword>
<accession>A0ABP4WFY0</accession>
<name>A0ABP4WFY0_9MICC</name>
<comment type="caution">
    <text evidence="5">The sequence shown here is derived from an EMBL/GenBank/DDBJ whole genome shotgun (WGS) entry which is preliminary data.</text>
</comment>
<dbReference type="InterPro" id="IPR006311">
    <property type="entry name" value="TAT_signal"/>
</dbReference>
<dbReference type="SUPFAM" id="SSF56281">
    <property type="entry name" value="Metallo-hydrolase/oxidoreductase"/>
    <property type="match status" value="1"/>
</dbReference>
<feature type="chain" id="PRO_5045592680" evidence="3">
    <location>
        <begin position="35"/>
        <end position="380"/>
    </location>
</feature>
<dbReference type="Proteomes" id="UP001501204">
    <property type="component" value="Unassembled WGS sequence"/>
</dbReference>
<dbReference type="InterPro" id="IPR036866">
    <property type="entry name" value="RibonucZ/Hydroxyglut_hydro"/>
</dbReference>
<evidence type="ECO:0000256" key="1">
    <source>
        <dbReference type="ARBA" id="ARBA00022759"/>
    </source>
</evidence>
<keyword evidence="3" id="KW-0732">Signal</keyword>
<evidence type="ECO:0000313" key="6">
    <source>
        <dbReference type="Proteomes" id="UP001501204"/>
    </source>
</evidence>
<dbReference type="InterPro" id="IPR044094">
    <property type="entry name" value="AtsA-like_MBL-fold"/>
</dbReference>
<keyword evidence="6" id="KW-1185">Reference proteome</keyword>
<evidence type="ECO:0000313" key="5">
    <source>
        <dbReference type="EMBL" id="GAA1753951.1"/>
    </source>
</evidence>
<dbReference type="CDD" id="cd07719">
    <property type="entry name" value="arylsulfatase_AtsA-like_MBL-fold"/>
    <property type="match status" value="1"/>
</dbReference>
<proteinExistence type="predicted"/>
<keyword evidence="2" id="KW-0378">Hydrolase</keyword>
<feature type="domain" description="Metallo-beta-lactamase" evidence="4">
    <location>
        <begin position="69"/>
        <end position="325"/>
    </location>
</feature>
<evidence type="ECO:0000256" key="2">
    <source>
        <dbReference type="ARBA" id="ARBA00022801"/>
    </source>
</evidence>
<gene>
    <name evidence="5" type="ORF">GCM10009767_11210</name>
</gene>
<dbReference type="PROSITE" id="PS51318">
    <property type="entry name" value="TAT"/>
    <property type="match status" value="1"/>
</dbReference>
<evidence type="ECO:0000259" key="4">
    <source>
        <dbReference type="SMART" id="SM00849"/>
    </source>
</evidence>
<evidence type="ECO:0000256" key="3">
    <source>
        <dbReference type="SAM" id="SignalP"/>
    </source>
</evidence>
<dbReference type="SMART" id="SM00849">
    <property type="entry name" value="Lactamase_B"/>
    <property type="match status" value="1"/>
</dbReference>